<protein>
    <submittedName>
        <fullName evidence="2">Uncharacterized protein</fullName>
    </submittedName>
</protein>
<reference evidence="2 3" key="1">
    <citation type="journal article" date="2016" name="Nat. Commun.">
        <title>Thousands of microbial genomes shed light on interconnected biogeochemical processes in an aquifer system.</title>
        <authorList>
            <person name="Anantharaman K."/>
            <person name="Brown C.T."/>
            <person name="Hug L.A."/>
            <person name="Sharon I."/>
            <person name="Castelle C.J."/>
            <person name="Probst A.J."/>
            <person name="Thomas B.C."/>
            <person name="Singh A."/>
            <person name="Wilkins M.J."/>
            <person name="Karaoz U."/>
            <person name="Brodie E.L."/>
            <person name="Williams K.H."/>
            <person name="Hubbard S.S."/>
            <person name="Banfield J.F."/>
        </authorList>
    </citation>
    <scope>NUCLEOTIDE SEQUENCE [LARGE SCALE GENOMIC DNA]</scope>
</reference>
<feature type="transmembrane region" description="Helical" evidence="1">
    <location>
        <begin position="141"/>
        <end position="159"/>
    </location>
</feature>
<sequence>MNEPSRTTYAIWSLRLGLAAMFGYSGIDILLHPTAWYWAVRGLPSFVQNIINAIGIDTYLMLQCSFEMLLAVIFLVPFGVQGTKKLFIAICALVMGVFLIFLTGRDFYYFPVNPYTATAVLVYMVLLLFSNLLRRFPLVRISALFAAVEMVAILLMVGVDTVTFRDFGPLGAAIALFFLL</sequence>
<dbReference type="EMBL" id="MHNN01000025">
    <property type="protein sequence ID" value="OGZ45007.1"/>
    <property type="molecule type" value="Genomic_DNA"/>
</dbReference>
<feature type="transmembrane region" description="Helical" evidence="1">
    <location>
        <begin position="12"/>
        <end position="39"/>
    </location>
</feature>
<evidence type="ECO:0000256" key="1">
    <source>
        <dbReference type="SAM" id="Phobius"/>
    </source>
</evidence>
<keyword evidence="1" id="KW-0812">Transmembrane</keyword>
<name>A0A1G2G482_9BACT</name>
<evidence type="ECO:0000313" key="2">
    <source>
        <dbReference type="EMBL" id="OGZ45007.1"/>
    </source>
</evidence>
<comment type="caution">
    <text evidence="2">The sequence shown here is derived from an EMBL/GenBank/DDBJ whole genome shotgun (WGS) entry which is preliminary data.</text>
</comment>
<accession>A0A1G2G482</accession>
<dbReference type="STRING" id="1802117.A3J54_03115"/>
<organism evidence="2 3">
    <name type="scientific">Candidatus Ryanbacteria bacterium RIFCSPHIGHO2_02_FULL_45_13b</name>
    <dbReference type="NCBI Taxonomy" id="1802117"/>
    <lineage>
        <taxon>Bacteria</taxon>
        <taxon>Candidatus Ryaniibacteriota</taxon>
    </lineage>
</organism>
<dbReference type="Proteomes" id="UP000176576">
    <property type="component" value="Unassembled WGS sequence"/>
</dbReference>
<feature type="transmembrane region" description="Helical" evidence="1">
    <location>
        <begin position="108"/>
        <end position="129"/>
    </location>
</feature>
<proteinExistence type="predicted"/>
<dbReference type="AlphaFoldDB" id="A0A1G2G482"/>
<gene>
    <name evidence="2" type="ORF">A3J54_03115</name>
</gene>
<evidence type="ECO:0000313" key="3">
    <source>
        <dbReference type="Proteomes" id="UP000176576"/>
    </source>
</evidence>
<feature type="transmembrane region" description="Helical" evidence="1">
    <location>
        <begin position="86"/>
        <end position="102"/>
    </location>
</feature>
<keyword evidence="1" id="KW-1133">Transmembrane helix</keyword>
<keyword evidence="1" id="KW-0472">Membrane</keyword>
<feature type="transmembrane region" description="Helical" evidence="1">
    <location>
        <begin position="59"/>
        <end position="79"/>
    </location>
</feature>